<sequence length="352" mass="40477">MSWRDLKNLIRKRFVPPSYARDLHNKLQRLYQGSKSVEEYHKEMKMNLIRAQIRESEEAILARFLHGTLGELVHQAIKRSASRKSFVGASGWKGKDTEKERVRREKILKKGSDISHGWREAITIPSPIPYRTSSIKCFKCLGSFLVSQYKDDIVKEDGEVESESSLGEATTSSEVETLSDDSYYEGDLLVVRQLMNSHMGEEVETQREKFSILGSYVNVACERLVKKIALPTIVHLGPYILQWLSKKGELLVDKQAEVTFTLGSYEDKVVCDVVPMQATYLPLGKLWQFDKKVIHIEVTNQFTFIHMGQRVVLKPLSPKEVHEDQKKMKVKKESERKTEGNKKKKIESDSKK</sequence>
<feature type="region of interest" description="Disordered" evidence="1">
    <location>
        <begin position="318"/>
        <end position="352"/>
    </location>
</feature>
<dbReference type="Proteomes" id="UP000257109">
    <property type="component" value="Unassembled WGS sequence"/>
</dbReference>
<organism evidence="3 4">
    <name type="scientific">Mucuna pruriens</name>
    <name type="common">Velvet bean</name>
    <name type="synonym">Dolichos pruriens</name>
    <dbReference type="NCBI Taxonomy" id="157652"/>
    <lineage>
        <taxon>Eukaryota</taxon>
        <taxon>Viridiplantae</taxon>
        <taxon>Streptophyta</taxon>
        <taxon>Embryophyta</taxon>
        <taxon>Tracheophyta</taxon>
        <taxon>Spermatophyta</taxon>
        <taxon>Magnoliopsida</taxon>
        <taxon>eudicotyledons</taxon>
        <taxon>Gunneridae</taxon>
        <taxon>Pentapetalae</taxon>
        <taxon>rosids</taxon>
        <taxon>fabids</taxon>
        <taxon>Fabales</taxon>
        <taxon>Fabaceae</taxon>
        <taxon>Papilionoideae</taxon>
        <taxon>50 kb inversion clade</taxon>
        <taxon>NPAAA clade</taxon>
        <taxon>indigoferoid/millettioid clade</taxon>
        <taxon>Phaseoleae</taxon>
        <taxon>Mucuna</taxon>
    </lineage>
</organism>
<comment type="caution">
    <text evidence="3">The sequence shown here is derived from an EMBL/GenBank/DDBJ whole genome shotgun (WGS) entry which is preliminary data.</text>
</comment>
<reference evidence="3" key="1">
    <citation type="submission" date="2018-05" db="EMBL/GenBank/DDBJ databases">
        <title>Draft genome of Mucuna pruriens seed.</title>
        <authorList>
            <person name="Nnadi N.E."/>
            <person name="Vos R."/>
            <person name="Hasami M.H."/>
            <person name="Devisetty U.K."/>
            <person name="Aguiy J.C."/>
        </authorList>
    </citation>
    <scope>NUCLEOTIDE SEQUENCE [LARGE SCALE GENOMIC DNA]</scope>
    <source>
        <strain evidence="3">JCA_2017</strain>
    </source>
</reference>
<feature type="non-terminal residue" evidence="3">
    <location>
        <position position="1"/>
    </location>
</feature>
<dbReference type="PANTHER" id="PTHR35046">
    <property type="entry name" value="ZINC KNUCKLE (CCHC-TYPE) FAMILY PROTEIN"/>
    <property type="match status" value="1"/>
</dbReference>
<feature type="domain" description="Retrotransposon gag" evidence="2">
    <location>
        <begin position="2"/>
        <end position="67"/>
    </location>
</feature>
<accession>A0A371GEK3</accession>
<name>A0A371GEK3_MUCPR</name>
<proteinExistence type="predicted"/>
<evidence type="ECO:0000256" key="1">
    <source>
        <dbReference type="SAM" id="MobiDB-lite"/>
    </source>
</evidence>
<dbReference type="Pfam" id="PF03732">
    <property type="entry name" value="Retrotrans_gag"/>
    <property type="match status" value="1"/>
</dbReference>
<dbReference type="InterPro" id="IPR005162">
    <property type="entry name" value="Retrotrans_gag_dom"/>
</dbReference>
<dbReference type="AlphaFoldDB" id="A0A371GEK3"/>
<dbReference type="PANTHER" id="PTHR35046:SF26">
    <property type="entry name" value="RNA-DIRECTED DNA POLYMERASE"/>
    <property type="match status" value="1"/>
</dbReference>
<protein>
    <recommendedName>
        <fullName evidence="2">Retrotransposon gag domain-containing protein</fullName>
    </recommendedName>
</protein>
<evidence type="ECO:0000313" key="3">
    <source>
        <dbReference type="EMBL" id="RDX88940.1"/>
    </source>
</evidence>
<evidence type="ECO:0000259" key="2">
    <source>
        <dbReference type="Pfam" id="PF03732"/>
    </source>
</evidence>
<dbReference type="OrthoDB" id="1747743at2759"/>
<dbReference type="EMBL" id="QJKJ01005803">
    <property type="protein sequence ID" value="RDX88940.1"/>
    <property type="molecule type" value="Genomic_DNA"/>
</dbReference>
<keyword evidence="4" id="KW-1185">Reference proteome</keyword>
<evidence type="ECO:0000313" key="4">
    <source>
        <dbReference type="Proteomes" id="UP000257109"/>
    </source>
</evidence>
<gene>
    <name evidence="3" type="ORF">CR513_29396</name>
</gene>